<accession>A0A8J9YCT3</accession>
<feature type="non-terminal residue" evidence="1">
    <location>
        <position position="575"/>
    </location>
</feature>
<keyword evidence="2" id="KW-1185">Reference proteome</keyword>
<name>A0A8J9YCT3_9NEOP</name>
<organism evidence="1 2">
    <name type="scientific">Brenthis ino</name>
    <name type="common">lesser marbled fritillary</name>
    <dbReference type="NCBI Taxonomy" id="405034"/>
    <lineage>
        <taxon>Eukaryota</taxon>
        <taxon>Metazoa</taxon>
        <taxon>Ecdysozoa</taxon>
        <taxon>Arthropoda</taxon>
        <taxon>Hexapoda</taxon>
        <taxon>Insecta</taxon>
        <taxon>Pterygota</taxon>
        <taxon>Neoptera</taxon>
        <taxon>Endopterygota</taxon>
        <taxon>Lepidoptera</taxon>
        <taxon>Glossata</taxon>
        <taxon>Ditrysia</taxon>
        <taxon>Papilionoidea</taxon>
        <taxon>Nymphalidae</taxon>
        <taxon>Heliconiinae</taxon>
        <taxon>Argynnini</taxon>
        <taxon>Brenthis</taxon>
    </lineage>
</organism>
<reference evidence="1" key="1">
    <citation type="submission" date="2021-12" db="EMBL/GenBank/DDBJ databases">
        <authorList>
            <person name="Martin H S."/>
        </authorList>
    </citation>
    <scope>NUCLEOTIDE SEQUENCE</scope>
</reference>
<gene>
    <name evidence="1" type="ORF">BINO364_LOCUS7800</name>
</gene>
<dbReference type="Pfam" id="PF05380">
    <property type="entry name" value="Peptidase_A17"/>
    <property type="match status" value="1"/>
</dbReference>
<dbReference type="Proteomes" id="UP000838878">
    <property type="component" value="Chromosome 2"/>
</dbReference>
<proteinExistence type="predicted"/>
<evidence type="ECO:0000313" key="2">
    <source>
        <dbReference type="Proteomes" id="UP000838878"/>
    </source>
</evidence>
<sequence length="575" mass="64978">MFIRDEVTNVLASACMPLRKWKSNESKLISGSFQSPLDLSMGSVEPNKLLGLDWFANSDELGFLIGSKIPEGNTKRDLLSAIARIFDPLGLLSPFVVSMKMMLQKMWLDKLSWDEPLTQEYITSWDALVKALPLLNQFRIPRLVIKDSYKALELHIFTDASERAYGACAYVRSIDGNSKCMVRLLMAKSRVAPIKPTTIPRLELCGAVVGARIYEKIINSLRVNFDRVYCWTDSTIVLGWLQMLPFKLQPFVRNRVAEVLDKAGSCNWQHVPTDKNPADLISRGVDISTLQGSDLWWHGPDFLNKDPFNYPSKLKFLNFDTLPETRAHSGSKLCSKCRSYAFRVVRAQNIPISSSIVTTRVHASTSTADDTSKRPNIYLSIPRCHNSNTCCIICKRKSYLMTVPKAARTQAFIETGIYISSGKRCCKTHITGLIFSELALQVLRPVSENTLMCEKDIKSLLNNIREVAKKKGLDFDTPGQLSESDYYTLMGITMSDFNYIFEQIRPKIRSSKTRSSRTCLAVLLVKLRSGVSNGYWRHNSTEIKKPRDEYAYTLQDAAAEGWSSSDSDEETNKEN</sequence>
<dbReference type="EMBL" id="OV170222">
    <property type="protein sequence ID" value="CAH0721740.1"/>
    <property type="molecule type" value="Genomic_DNA"/>
</dbReference>
<evidence type="ECO:0000313" key="1">
    <source>
        <dbReference type="EMBL" id="CAH0721740.1"/>
    </source>
</evidence>
<dbReference type="AlphaFoldDB" id="A0A8J9YCT3"/>
<protein>
    <submittedName>
        <fullName evidence="1">Uncharacterized protein</fullName>
    </submittedName>
</protein>
<dbReference type="PANTHER" id="PTHR47331">
    <property type="entry name" value="PHD-TYPE DOMAIN-CONTAINING PROTEIN"/>
    <property type="match status" value="1"/>
</dbReference>
<dbReference type="InterPro" id="IPR008042">
    <property type="entry name" value="Retrotrans_Pao"/>
</dbReference>
<dbReference type="OrthoDB" id="8036689at2759"/>